<organism evidence="2 3">
    <name type="scientific">Gardnerella vaginalis</name>
    <dbReference type="NCBI Taxonomy" id="2702"/>
    <lineage>
        <taxon>Bacteria</taxon>
        <taxon>Bacillati</taxon>
        <taxon>Actinomycetota</taxon>
        <taxon>Actinomycetes</taxon>
        <taxon>Bifidobacteriales</taxon>
        <taxon>Bifidobacteriaceae</taxon>
        <taxon>Gardnerella</taxon>
    </lineage>
</organism>
<dbReference type="EMBL" id="LSRC01000011">
    <property type="protein sequence ID" value="KXI18637.1"/>
    <property type="molecule type" value="Genomic_DNA"/>
</dbReference>
<reference evidence="2 3" key="1">
    <citation type="submission" date="2016-02" db="EMBL/GenBank/DDBJ databases">
        <authorList>
            <person name="Wen L."/>
            <person name="He K."/>
            <person name="Yang H."/>
        </authorList>
    </citation>
    <scope>NUCLEOTIDE SEQUENCE [LARGE SCALE GENOMIC DNA]</scope>
    <source>
        <strain evidence="2 3">CMW7778B</strain>
    </source>
</reference>
<comment type="caution">
    <text evidence="2">The sequence shown here is derived from an EMBL/GenBank/DDBJ whole genome shotgun (WGS) entry which is preliminary data.</text>
</comment>
<evidence type="ECO:0000313" key="2">
    <source>
        <dbReference type="EMBL" id="KXI18637.1"/>
    </source>
</evidence>
<feature type="compositionally biased region" description="Polar residues" evidence="1">
    <location>
        <begin position="20"/>
        <end position="37"/>
    </location>
</feature>
<evidence type="ECO:0000313" key="3">
    <source>
        <dbReference type="Proteomes" id="UP000070505"/>
    </source>
</evidence>
<accession>A0A135ZAF7</accession>
<dbReference type="AlphaFoldDB" id="A0A135ZAF7"/>
<gene>
    <name evidence="2" type="ORF">HMPREF3230_00223</name>
</gene>
<protein>
    <submittedName>
        <fullName evidence="2">Uncharacterized protein</fullName>
    </submittedName>
</protein>
<evidence type="ECO:0000256" key="1">
    <source>
        <dbReference type="SAM" id="MobiDB-lite"/>
    </source>
</evidence>
<feature type="region of interest" description="Disordered" evidence="1">
    <location>
        <begin position="17"/>
        <end position="47"/>
    </location>
</feature>
<dbReference type="Proteomes" id="UP000070505">
    <property type="component" value="Unassembled WGS sequence"/>
</dbReference>
<proteinExistence type="predicted"/>
<name>A0A135ZAF7_GARVA</name>
<dbReference type="RefSeq" id="WP_075523147.1">
    <property type="nucleotide sequence ID" value="NZ_KQ961853.1"/>
</dbReference>
<dbReference type="PATRIC" id="fig|2702.101.peg.217"/>
<sequence length="198" mass="22394">MNKICFADSDPFDDSEYVESNENCNDTQNNDSSKNNTAPPPVNEDQDNLSVYNGVFLVGSSNRKVPYRISLVYKDPNSDKKMFHIAMHACRVACAALDVARGHPILPSTSRMISKECIDKLHNMWVMVGERLQAINNPLLNFEICRLPANPHLVNGVMVKPTQLECVIRMNTGSEQYWTSLTLKYKFGKWICTYVDIG</sequence>